<reference evidence="2" key="1">
    <citation type="journal article" date="2020" name="Mol. Plant Microbe Interact.">
        <title>Genome Sequence of the Biocontrol Agent Coniothyrium minitans strain Conio (IMI 134523).</title>
        <authorList>
            <person name="Patel D."/>
            <person name="Shittu T.A."/>
            <person name="Baroncelli R."/>
            <person name="Muthumeenakshi S."/>
            <person name="Osborne T.H."/>
            <person name="Janganan T.K."/>
            <person name="Sreenivasaprasad S."/>
        </authorList>
    </citation>
    <scope>NUCLEOTIDE SEQUENCE</scope>
    <source>
        <strain evidence="2">Conio</strain>
    </source>
</reference>
<proteinExistence type="predicted"/>
<keyword evidence="3" id="KW-1185">Reference proteome</keyword>
<protein>
    <submittedName>
        <fullName evidence="2">Uncharacterized protein</fullName>
    </submittedName>
</protein>
<dbReference type="EMBL" id="WJXW01000001">
    <property type="protein sequence ID" value="KAF9741890.1"/>
    <property type="molecule type" value="Genomic_DNA"/>
</dbReference>
<name>A0A9P6GWN2_9PLEO</name>
<organism evidence="2 3">
    <name type="scientific">Paraphaeosphaeria minitans</name>
    <dbReference type="NCBI Taxonomy" id="565426"/>
    <lineage>
        <taxon>Eukaryota</taxon>
        <taxon>Fungi</taxon>
        <taxon>Dikarya</taxon>
        <taxon>Ascomycota</taxon>
        <taxon>Pezizomycotina</taxon>
        <taxon>Dothideomycetes</taxon>
        <taxon>Pleosporomycetidae</taxon>
        <taxon>Pleosporales</taxon>
        <taxon>Massarineae</taxon>
        <taxon>Didymosphaeriaceae</taxon>
        <taxon>Paraphaeosphaeria</taxon>
    </lineage>
</organism>
<feature type="region of interest" description="Disordered" evidence="1">
    <location>
        <begin position="1"/>
        <end position="20"/>
    </location>
</feature>
<accession>A0A9P6GWN2</accession>
<sequence>MASTMTQKTGPINPTAPEFNPLVSAKHPVHKVMKGTVNLRALSREERRGLLEGPKITLTISGNRFAEVYKRAFMATSAWANARIQSRDTTSVLDLVPSAARADPQALKVVVGWMSVAFWCANKVRAIPMGKNTVEACKIYHAATVLDMRRHASHIAAYFHGYIDDHSTIPTFDELHAMQAAFHPDTPVYQHLALDLARRRYKKQFPDMEELDAYLTKHKALARAMDALDAKYVAERKQRIAKERHIKNEKHRTEYFEAGLKAARGGRVGGYGMGI</sequence>
<evidence type="ECO:0000313" key="2">
    <source>
        <dbReference type="EMBL" id="KAF9741890.1"/>
    </source>
</evidence>
<evidence type="ECO:0000256" key="1">
    <source>
        <dbReference type="SAM" id="MobiDB-lite"/>
    </source>
</evidence>
<gene>
    <name evidence="2" type="ORF">PMIN01_01429</name>
</gene>
<dbReference type="AlphaFoldDB" id="A0A9P6GWN2"/>
<dbReference type="OrthoDB" id="3778186at2759"/>
<comment type="caution">
    <text evidence="2">The sequence shown here is derived from an EMBL/GenBank/DDBJ whole genome shotgun (WGS) entry which is preliminary data.</text>
</comment>
<feature type="compositionally biased region" description="Polar residues" evidence="1">
    <location>
        <begin position="1"/>
        <end position="12"/>
    </location>
</feature>
<dbReference type="Proteomes" id="UP000756921">
    <property type="component" value="Unassembled WGS sequence"/>
</dbReference>
<evidence type="ECO:0000313" key="3">
    <source>
        <dbReference type="Proteomes" id="UP000756921"/>
    </source>
</evidence>